<dbReference type="RefSeq" id="WP_132084929.1">
    <property type="nucleotide sequence ID" value="NZ_SLUK01000009.1"/>
</dbReference>
<dbReference type="AlphaFoldDB" id="A0A9X8UI33"/>
<dbReference type="Proteomes" id="UP000294682">
    <property type="component" value="Unassembled WGS sequence"/>
</dbReference>
<feature type="transmembrane region" description="Helical" evidence="1">
    <location>
        <begin position="249"/>
        <end position="271"/>
    </location>
</feature>
<keyword evidence="1" id="KW-0472">Membrane</keyword>
<dbReference type="Pfam" id="PF13536">
    <property type="entry name" value="EmrE"/>
    <property type="match status" value="1"/>
</dbReference>
<organism evidence="2 3">
    <name type="scientific">Harryflintia acetispora</name>
    <dbReference type="NCBI Taxonomy" id="1849041"/>
    <lineage>
        <taxon>Bacteria</taxon>
        <taxon>Bacillati</taxon>
        <taxon>Bacillota</taxon>
        <taxon>Clostridia</taxon>
        <taxon>Eubacteriales</taxon>
        <taxon>Oscillospiraceae</taxon>
        <taxon>Harryflintia</taxon>
    </lineage>
</organism>
<comment type="caution">
    <text evidence="2">The sequence shown here is derived from an EMBL/GenBank/DDBJ whole genome shotgun (WGS) entry which is preliminary data.</text>
</comment>
<name>A0A9X8UI33_9FIRM</name>
<keyword evidence="3" id="KW-1185">Reference proteome</keyword>
<proteinExistence type="predicted"/>
<feature type="transmembrane region" description="Helical" evidence="1">
    <location>
        <begin position="71"/>
        <end position="90"/>
    </location>
</feature>
<feature type="transmembrane region" description="Helical" evidence="1">
    <location>
        <begin position="218"/>
        <end position="237"/>
    </location>
</feature>
<reference evidence="2 3" key="1">
    <citation type="submission" date="2019-03" db="EMBL/GenBank/DDBJ databases">
        <title>Genomic Encyclopedia of Type Strains, Phase IV (KMG-IV): sequencing the most valuable type-strain genomes for metagenomic binning, comparative biology and taxonomic classification.</title>
        <authorList>
            <person name="Goeker M."/>
        </authorList>
    </citation>
    <scope>NUCLEOTIDE SEQUENCE [LARGE SCALE GENOMIC DNA]</scope>
    <source>
        <strain evidence="2 3">DSM 100433</strain>
    </source>
</reference>
<accession>A0A9X8UI33</accession>
<dbReference type="InterPro" id="IPR032713">
    <property type="entry name" value="EmrE"/>
</dbReference>
<sequence length="300" mass="32482">MKRALVYGVLASFFFAFTFVFNRSMNLSGGDWMWSAALRFLFMLPMLALILRRGGRMQAVLQAVRRDPKNWLLWSTVGFGLFYAPLSWGSVYGESWFVAACWQVTIVAGVLLTPLFGQRIPLKNLGMSCVILLGVLLLQVRPGDKQGAEQTVAALLLILLAAFCYPLGNRKMMEHCPQELSTVQRVFGMTVCSLPFWLMLSLLALLRSGLPPVGQVAQSGAVALFSGCVATILFFRATDLCRGDPRRLALIEATQSGEVVFTLFGGVLLLGDPLPGAAGLGGILLIVGGMVGSSLVSAKR</sequence>
<gene>
    <name evidence="2" type="ORF">EDD78_109125</name>
</gene>
<feature type="transmembrane region" description="Helical" evidence="1">
    <location>
        <begin position="147"/>
        <end position="165"/>
    </location>
</feature>
<evidence type="ECO:0000313" key="3">
    <source>
        <dbReference type="Proteomes" id="UP000294682"/>
    </source>
</evidence>
<feature type="transmembrane region" description="Helical" evidence="1">
    <location>
        <begin position="124"/>
        <end position="141"/>
    </location>
</feature>
<feature type="transmembrane region" description="Helical" evidence="1">
    <location>
        <begin position="277"/>
        <end position="298"/>
    </location>
</feature>
<keyword evidence="1" id="KW-1133">Transmembrane helix</keyword>
<keyword evidence="1" id="KW-0812">Transmembrane</keyword>
<feature type="transmembrane region" description="Helical" evidence="1">
    <location>
        <begin position="96"/>
        <end position="117"/>
    </location>
</feature>
<feature type="transmembrane region" description="Helical" evidence="1">
    <location>
        <begin position="186"/>
        <end position="206"/>
    </location>
</feature>
<evidence type="ECO:0000256" key="1">
    <source>
        <dbReference type="SAM" id="Phobius"/>
    </source>
</evidence>
<protein>
    <submittedName>
        <fullName evidence="2">Multidrug resistance efflux transporter</fullName>
    </submittedName>
</protein>
<evidence type="ECO:0000313" key="2">
    <source>
        <dbReference type="EMBL" id="TCL42654.1"/>
    </source>
</evidence>
<dbReference type="EMBL" id="SLUK01000009">
    <property type="protein sequence ID" value="TCL42654.1"/>
    <property type="molecule type" value="Genomic_DNA"/>
</dbReference>
<feature type="transmembrane region" description="Helical" evidence="1">
    <location>
        <begin position="32"/>
        <end position="51"/>
    </location>
</feature>